<protein>
    <recommendedName>
        <fullName evidence="1">DSBA-like thioredoxin domain-containing protein</fullName>
    </recommendedName>
</protein>
<dbReference type="EMBL" id="HBJA01039031">
    <property type="protein sequence ID" value="CAE0802190.1"/>
    <property type="molecule type" value="Transcribed_RNA"/>
</dbReference>
<reference evidence="2" key="1">
    <citation type="submission" date="2021-01" db="EMBL/GenBank/DDBJ databases">
        <authorList>
            <person name="Corre E."/>
            <person name="Pelletier E."/>
            <person name="Niang G."/>
            <person name="Scheremetjew M."/>
            <person name="Finn R."/>
            <person name="Kale V."/>
            <person name="Holt S."/>
            <person name="Cochrane G."/>
            <person name="Meng A."/>
            <person name="Brown T."/>
            <person name="Cohen L."/>
        </authorList>
    </citation>
    <scope>NUCLEOTIDE SEQUENCE</scope>
    <source>
        <strain evidence="2">CCMP1594</strain>
    </source>
</reference>
<dbReference type="PANTHER" id="PTHR13887">
    <property type="entry name" value="GLUTATHIONE S-TRANSFERASE KAPPA"/>
    <property type="match status" value="1"/>
</dbReference>
<organism evidence="2">
    <name type="scientific">Eutreptiella gymnastica</name>
    <dbReference type="NCBI Taxonomy" id="73025"/>
    <lineage>
        <taxon>Eukaryota</taxon>
        <taxon>Discoba</taxon>
        <taxon>Euglenozoa</taxon>
        <taxon>Euglenida</taxon>
        <taxon>Spirocuta</taxon>
        <taxon>Euglenophyceae</taxon>
        <taxon>Eutreptiales</taxon>
        <taxon>Eutreptiaceae</taxon>
        <taxon>Eutreptiella</taxon>
    </lineage>
</organism>
<evidence type="ECO:0000313" key="2">
    <source>
        <dbReference type="EMBL" id="CAE0802190.1"/>
    </source>
</evidence>
<accession>A0A7S4CNP8</accession>
<gene>
    <name evidence="2" type="ORF">EGYM00163_LOCUS13311</name>
</gene>
<dbReference type="Gene3D" id="3.40.30.10">
    <property type="entry name" value="Glutaredoxin"/>
    <property type="match status" value="1"/>
</dbReference>
<dbReference type="PANTHER" id="PTHR13887:SF46">
    <property type="entry name" value="DSBA-LIKE THIOREDOXIN DOMAIN-CONTAINING PROTEIN"/>
    <property type="match status" value="1"/>
</dbReference>
<dbReference type="InterPro" id="IPR001853">
    <property type="entry name" value="DSBA-like_thioredoxin_dom"/>
</dbReference>
<dbReference type="AlphaFoldDB" id="A0A7S4CNP8"/>
<dbReference type="Pfam" id="PF01323">
    <property type="entry name" value="DSBA"/>
    <property type="match status" value="1"/>
</dbReference>
<dbReference type="SUPFAM" id="SSF52833">
    <property type="entry name" value="Thioredoxin-like"/>
    <property type="match status" value="1"/>
</dbReference>
<proteinExistence type="predicted"/>
<dbReference type="InterPro" id="IPR036249">
    <property type="entry name" value="Thioredoxin-like_sf"/>
</dbReference>
<feature type="domain" description="DSBA-like thioredoxin" evidence="1">
    <location>
        <begin position="12"/>
        <end position="169"/>
    </location>
</feature>
<dbReference type="GO" id="GO:0016491">
    <property type="term" value="F:oxidoreductase activity"/>
    <property type="evidence" value="ECO:0007669"/>
    <property type="project" value="InterPro"/>
</dbReference>
<evidence type="ECO:0000259" key="1">
    <source>
        <dbReference type="Pfam" id="PF01323"/>
    </source>
</evidence>
<name>A0A7S4CNP8_9EUGL</name>
<sequence length="180" mass="20870">MENAMKRFPEVQFHTTWHSYMIDASVQEDGMDAQKYMRKRWGGDGWTHSMIRGAKADGLEFANWAFWPNTLHTHRLIQYGVKHNKGSEVKERVLVGLYEKGENVSKRDVLVRIGTELGLPDVEQYMMSDEGLAEVRQQDRQAKTQMNVSGVPYFIINDRYTLSGANPTEEWVKVFNQLLK</sequence>